<feature type="transmembrane region" description="Helical" evidence="1">
    <location>
        <begin position="112"/>
        <end position="132"/>
    </location>
</feature>
<accession>A0A1I8Q262</accession>
<dbReference type="Proteomes" id="UP000095300">
    <property type="component" value="Unassembled WGS sequence"/>
</dbReference>
<gene>
    <name evidence="2" type="primary">106084888</name>
</gene>
<dbReference type="OrthoDB" id="7981175at2759"/>
<protein>
    <submittedName>
        <fullName evidence="2">Uncharacterized protein</fullName>
    </submittedName>
</protein>
<sequence length="138" mass="15836">MSSQDLSKPSPLDEVKFAGGRYDKQFNPTLQFHKIIVEQPEDEVDFSSGFETQYEQEYRPLKPKVIVPDKQNPKTLWYHDLKTILLVALLIVIFLLGTILLTILVFTSDPLYVFAIISIYLILTITGVIVEVKSIHLR</sequence>
<dbReference type="AlphaFoldDB" id="A0A1I8Q262"/>
<dbReference type="KEGG" id="scac:106084888"/>
<evidence type="ECO:0000313" key="3">
    <source>
        <dbReference type="Proteomes" id="UP000095300"/>
    </source>
</evidence>
<reference evidence="2" key="1">
    <citation type="submission" date="2020-05" db="UniProtKB">
        <authorList>
            <consortium name="EnsemblMetazoa"/>
        </authorList>
    </citation>
    <scope>IDENTIFICATION</scope>
    <source>
        <strain evidence="2">USDA</strain>
    </source>
</reference>
<keyword evidence="1" id="KW-0472">Membrane</keyword>
<organism evidence="2 3">
    <name type="scientific">Stomoxys calcitrans</name>
    <name type="common">Stable fly</name>
    <name type="synonym">Conops calcitrans</name>
    <dbReference type="NCBI Taxonomy" id="35570"/>
    <lineage>
        <taxon>Eukaryota</taxon>
        <taxon>Metazoa</taxon>
        <taxon>Ecdysozoa</taxon>
        <taxon>Arthropoda</taxon>
        <taxon>Hexapoda</taxon>
        <taxon>Insecta</taxon>
        <taxon>Pterygota</taxon>
        <taxon>Neoptera</taxon>
        <taxon>Endopterygota</taxon>
        <taxon>Diptera</taxon>
        <taxon>Brachycera</taxon>
        <taxon>Muscomorpha</taxon>
        <taxon>Muscoidea</taxon>
        <taxon>Muscidae</taxon>
        <taxon>Stomoxys</taxon>
    </lineage>
</organism>
<evidence type="ECO:0000256" key="1">
    <source>
        <dbReference type="SAM" id="Phobius"/>
    </source>
</evidence>
<dbReference type="EnsemblMetazoa" id="SCAU013171-RA">
    <property type="protein sequence ID" value="SCAU013171-PA"/>
    <property type="gene ID" value="SCAU013171"/>
</dbReference>
<keyword evidence="1" id="KW-1133">Transmembrane helix</keyword>
<keyword evidence="1" id="KW-0812">Transmembrane</keyword>
<dbReference type="VEuPathDB" id="VectorBase:SCAU013171"/>
<proteinExistence type="predicted"/>
<name>A0A1I8Q262_STOCA</name>
<dbReference type="STRING" id="35570.A0A1I8Q262"/>
<feature type="transmembrane region" description="Helical" evidence="1">
    <location>
        <begin position="84"/>
        <end position="106"/>
    </location>
</feature>
<evidence type="ECO:0000313" key="2">
    <source>
        <dbReference type="EnsemblMetazoa" id="SCAU013171-PA"/>
    </source>
</evidence>
<keyword evidence="3" id="KW-1185">Reference proteome</keyword>